<dbReference type="InterPro" id="IPR051310">
    <property type="entry name" value="MCP_chemotaxis"/>
</dbReference>
<keyword evidence="10" id="KW-1185">Reference proteome</keyword>
<dbReference type="EMBL" id="SMYL01000007">
    <property type="protein sequence ID" value="TDK64433.1"/>
    <property type="molecule type" value="Genomic_DNA"/>
</dbReference>
<dbReference type="AlphaFoldDB" id="A0A4R5W0F3"/>
<evidence type="ECO:0000313" key="10">
    <source>
        <dbReference type="Proteomes" id="UP000294829"/>
    </source>
</evidence>
<dbReference type="PROSITE" id="PS50111">
    <property type="entry name" value="CHEMOTAXIS_TRANSDUC_2"/>
    <property type="match status" value="1"/>
</dbReference>
<gene>
    <name evidence="9" type="ORF">E2I14_13370</name>
</gene>
<dbReference type="CDD" id="cd11386">
    <property type="entry name" value="MCP_signal"/>
    <property type="match status" value="1"/>
</dbReference>
<dbReference type="GO" id="GO:0005886">
    <property type="term" value="C:plasma membrane"/>
    <property type="evidence" value="ECO:0007669"/>
    <property type="project" value="TreeGrafter"/>
</dbReference>
<sequence>MRIENLTVAKRLGIGFGTLLVCLLMVAGFGMHGLRAADQALHHIADVNIVKIELLSDMSESSHVVARVMRTIALLHDDAEITKQTEKITAERAIYDKSFGALEKMPLDEAGKAFVEKIKINAAAAREINNKFMALSKTNPEASVKLLVTESIPINAAWQDAIHEFSDLQKSKNRKDEDAAAQAYQSTITFISLFTLAALIASIALAVVIARSIIKQLGGEPNYTASIANGIAEGDLTLDIATKPGDRSSLLYAIKLMRDSLEKIVLQVRTGTEAITAASSEISTGNMDLSSRTEHQASALEETAASMEELTSTVKNNADNANRASQLAVEASSHAEDGGRVVEKVVETMTSINESSKKIVDIIGVINGIAFQTNILALNAAVEAARAGEQGRGFAVVASEVRNLAQRSAAAAKEIKELIGDSVEKVEAGTDLVDKAGETMKDLVASVRRVSLIIGEIAAASTEQTAGIEQINEAITQMDEVTQQNAALVEQAAAASQSMQDQASVLTRVVSLFKLHTQNLVNSSAAMAGKAAANSPLKSSIKASNKPAKLAASSDKKLIAAKPPATKQAEQSAPDAWDEF</sequence>
<keyword evidence="7" id="KW-0472">Membrane</keyword>
<dbReference type="InterPro" id="IPR024478">
    <property type="entry name" value="HlyB_4HB_MCP"/>
</dbReference>
<dbReference type="Pfam" id="PF12729">
    <property type="entry name" value="4HB_MCP_1"/>
    <property type="match status" value="1"/>
</dbReference>
<dbReference type="Pfam" id="PF00015">
    <property type="entry name" value="MCPsignal"/>
    <property type="match status" value="1"/>
</dbReference>
<keyword evidence="5" id="KW-0175">Coiled coil</keyword>
<evidence type="ECO:0000313" key="9">
    <source>
        <dbReference type="EMBL" id="TDK64433.1"/>
    </source>
</evidence>
<keyword evidence="7" id="KW-1133">Transmembrane helix</keyword>
<dbReference type="Proteomes" id="UP000294829">
    <property type="component" value="Unassembled WGS sequence"/>
</dbReference>
<dbReference type="Gene3D" id="1.10.287.950">
    <property type="entry name" value="Methyl-accepting chemotaxis protein"/>
    <property type="match status" value="1"/>
</dbReference>
<dbReference type="RefSeq" id="WP_133329355.1">
    <property type="nucleotide sequence ID" value="NZ_SMYL01000007.1"/>
</dbReference>
<keyword evidence="4" id="KW-0807">Transducer</keyword>
<dbReference type="InterPro" id="IPR004090">
    <property type="entry name" value="Chemotax_Me-accpt_rcpt"/>
</dbReference>
<evidence type="ECO:0000256" key="7">
    <source>
        <dbReference type="SAM" id="Phobius"/>
    </source>
</evidence>
<evidence type="ECO:0000256" key="3">
    <source>
        <dbReference type="ARBA" id="ARBA00029447"/>
    </source>
</evidence>
<evidence type="ECO:0000256" key="5">
    <source>
        <dbReference type="SAM" id="Coils"/>
    </source>
</evidence>
<dbReference type="SUPFAM" id="SSF58104">
    <property type="entry name" value="Methyl-accepting chemotaxis protein (MCP) signaling domain"/>
    <property type="match status" value="1"/>
</dbReference>
<protein>
    <submittedName>
        <fullName evidence="9">Methyl-accepting chemotaxis protein</fullName>
    </submittedName>
</protein>
<dbReference type="InterPro" id="IPR047347">
    <property type="entry name" value="YvaQ-like_sensor"/>
</dbReference>
<feature type="transmembrane region" description="Helical" evidence="7">
    <location>
        <begin position="190"/>
        <end position="210"/>
    </location>
</feature>
<proteinExistence type="inferred from homology"/>
<dbReference type="GO" id="GO:0004888">
    <property type="term" value="F:transmembrane signaling receptor activity"/>
    <property type="evidence" value="ECO:0007669"/>
    <property type="project" value="InterPro"/>
</dbReference>
<evidence type="ECO:0000256" key="1">
    <source>
        <dbReference type="ARBA" id="ARBA00004370"/>
    </source>
</evidence>
<reference evidence="9 10" key="1">
    <citation type="submission" date="2019-03" db="EMBL/GenBank/DDBJ databases">
        <title>Sapientia aquatica gen. nov., sp. nov., isolated from a crater lake.</title>
        <authorList>
            <person name="Felfoldi T."/>
            <person name="Szabo A."/>
            <person name="Toth E."/>
            <person name="Schumann P."/>
            <person name="Keki Z."/>
            <person name="Marialigeti K."/>
            <person name="Mathe I."/>
        </authorList>
    </citation>
    <scope>NUCLEOTIDE SEQUENCE [LARGE SCALE GENOMIC DNA]</scope>
    <source>
        <strain evidence="9 10">SA-152</strain>
    </source>
</reference>
<feature type="region of interest" description="Disordered" evidence="6">
    <location>
        <begin position="536"/>
        <end position="580"/>
    </location>
</feature>
<keyword evidence="7" id="KW-0812">Transmembrane</keyword>
<keyword evidence="2" id="KW-0488">Methylation</keyword>
<accession>A0A4R5W0F3</accession>
<dbReference type="PANTHER" id="PTHR43531:SF14">
    <property type="entry name" value="METHYL-ACCEPTING CHEMOTAXIS PROTEIN I-RELATED"/>
    <property type="match status" value="1"/>
</dbReference>
<comment type="subcellular location">
    <subcellularLocation>
        <location evidence="1">Membrane</location>
    </subcellularLocation>
</comment>
<dbReference type="OrthoDB" id="8712992at2"/>
<evidence type="ECO:0000256" key="6">
    <source>
        <dbReference type="SAM" id="MobiDB-lite"/>
    </source>
</evidence>
<dbReference type="CDD" id="cd19411">
    <property type="entry name" value="MCP2201-like_sensor"/>
    <property type="match status" value="1"/>
</dbReference>
<evidence type="ECO:0000259" key="8">
    <source>
        <dbReference type="PROSITE" id="PS50111"/>
    </source>
</evidence>
<comment type="similarity">
    <text evidence="3">Belongs to the methyl-accepting chemotaxis (MCP) protein family.</text>
</comment>
<evidence type="ECO:0000256" key="2">
    <source>
        <dbReference type="ARBA" id="ARBA00022481"/>
    </source>
</evidence>
<feature type="domain" description="Methyl-accepting transducer" evidence="8">
    <location>
        <begin position="271"/>
        <end position="500"/>
    </location>
</feature>
<evidence type="ECO:0000256" key="4">
    <source>
        <dbReference type="PROSITE-ProRule" id="PRU00284"/>
    </source>
</evidence>
<organism evidence="9 10">
    <name type="scientific">Sapientia aquatica</name>
    <dbReference type="NCBI Taxonomy" id="1549640"/>
    <lineage>
        <taxon>Bacteria</taxon>
        <taxon>Pseudomonadati</taxon>
        <taxon>Pseudomonadota</taxon>
        <taxon>Betaproteobacteria</taxon>
        <taxon>Burkholderiales</taxon>
        <taxon>Oxalobacteraceae</taxon>
        <taxon>Sapientia</taxon>
    </lineage>
</organism>
<dbReference type="FunFam" id="1.10.287.950:FF:000001">
    <property type="entry name" value="Methyl-accepting chemotaxis sensory transducer"/>
    <property type="match status" value="1"/>
</dbReference>
<dbReference type="PRINTS" id="PR00260">
    <property type="entry name" value="CHEMTRNSDUCR"/>
</dbReference>
<comment type="caution">
    <text evidence="9">The sequence shown here is derived from an EMBL/GenBank/DDBJ whole genome shotgun (WGS) entry which is preliminary data.</text>
</comment>
<dbReference type="PANTHER" id="PTHR43531">
    <property type="entry name" value="PROTEIN ICFG"/>
    <property type="match status" value="1"/>
</dbReference>
<name>A0A4R5W0F3_9BURK</name>
<dbReference type="GO" id="GO:0006935">
    <property type="term" value="P:chemotaxis"/>
    <property type="evidence" value="ECO:0007669"/>
    <property type="project" value="InterPro"/>
</dbReference>
<dbReference type="SMART" id="SM00283">
    <property type="entry name" value="MA"/>
    <property type="match status" value="1"/>
</dbReference>
<dbReference type="InterPro" id="IPR004089">
    <property type="entry name" value="MCPsignal_dom"/>
</dbReference>
<dbReference type="GO" id="GO:0007165">
    <property type="term" value="P:signal transduction"/>
    <property type="evidence" value="ECO:0007669"/>
    <property type="project" value="UniProtKB-KW"/>
</dbReference>
<feature type="coiled-coil region" evidence="5">
    <location>
        <begin position="471"/>
        <end position="498"/>
    </location>
</feature>